<evidence type="ECO:0000256" key="7">
    <source>
        <dbReference type="HAMAP-Rule" id="MF_00060"/>
    </source>
</evidence>
<feature type="binding site" evidence="7">
    <location>
        <position position="8"/>
    </location>
    <ligand>
        <name>a divalent metal cation</name>
        <dbReference type="ChEBI" id="CHEBI:60240"/>
    </ligand>
</feature>
<evidence type="ECO:0000256" key="5">
    <source>
        <dbReference type="ARBA" id="ARBA00022741"/>
    </source>
</evidence>
<dbReference type="EC" id="3.1.3.5" evidence="7"/>
<dbReference type="AlphaFoldDB" id="A0A1I6HH61"/>
<dbReference type="GO" id="GO:0046872">
    <property type="term" value="F:metal ion binding"/>
    <property type="evidence" value="ECO:0007669"/>
    <property type="project" value="UniProtKB-UniRule"/>
</dbReference>
<feature type="binding site" evidence="7">
    <location>
        <position position="9"/>
    </location>
    <ligand>
        <name>a divalent metal cation</name>
        <dbReference type="ChEBI" id="CHEBI:60240"/>
    </ligand>
</feature>
<sequence>MRILITNDDGINAPGLEVIHAIATEVAGPSGEVWTVAPAFEKSGVAHCINYAHPTMIVELGERRFAAEGAPADCVLAGVHEVMGLAKPDLILSGVNKGNNSAENTVYSGTIGAAMEGALQGVRSIAMSQYFGPANAKLKNQFEASAQHGASLVKNLLKNGIWGGDGYQTFYNVNFPPVSGADVKGTRVVRQGLRPTGGMGVQSHMPPNGRRYLWIKGNPQNTCSGENTDATVNIDGWISVTPMRCDLTAHDLLDDLESRLA</sequence>
<dbReference type="GO" id="GO:0004309">
    <property type="term" value="F:exopolyphosphatase activity"/>
    <property type="evidence" value="ECO:0007669"/>
    <property type="project" value="TreeGrafter"/>
</dbReference>
<evidence type="ECO:0000256" key="2">
    <source>
        <dbReference type="ARBA" id="ARBA00011062"/>
    </source>
</evidence>
<reference evidence="10" key="1">
    <citation type="submission" date="2016-10" db="EMBL/GenBank/DDBJ databases">
        <authorList>
            <person name="Varghese N."/>
            <person name="Submissions S."/>
        </authorList>
    </citation>
    <scope>NUCLEOTIDE SEQUENCE [LARGE SCALE GENOMIC DNA]</scope>
    <source>
        <strain evidence="10">DSM 26921</strain>
    </source>
</reference>
<dbReference type="NCBIfam" id="NF001490">
    <property type="entry name" value="PRK00346.1-4"/>
    <property type="match status" value="1"/>
</dbReference>
<name>A0A1I6HH61_9RHOB</name>
<dbReference type="Gene3D" id="3.40.1210.10">
    <property type="entry name" value="Survival protein SurE-like phosphatase/nucleotidase"/>
    <property type="match status" value="1"/>
</dbReference>
<comment type="similarity">
    <text evidence="2 7">Belongs to the SurE nucleotidase family.</text>
</comment>
<dbReference type="SUPFAM" id="SSF64167">
    <property type="entry name" value="SurE-like"/>
    <property type="match status" value="1"/>
</dbReference>
<keyword evidence="10" id="KW-1185">Reference proteome</keyword>
<comment type="function">
    <text evidence="7">Nucleotidase that shows phosphatase activity on nucleoside 5'-monophosphates.</text>
</comment>
<evidence type="ECO:0000259" key="8">
    <source>
        <dbReference type="Pfam" id="PF01975"/>
    </source>
</evidence>
<dbReference type="Pfam" id="PF01975">
    <property type="entry name" value="SurE"/>
    <property type="match status" value="1"/>
</dbReference>
<dbReference type="Proteomes" id="UP000199658">
    <property type="component" value="Unassembled WGS sequence"/>
</dbReference>
<feature type="binding site" evidence="7">
    <location>
        <position position="96"/>
    </location>
    <ligand>
        <name>a divalent metal cation</name>
        <dbReference type="ChEBI" id="CHEBI:60240"/>
    </ligand>
</feature>
<dbReference type="NCBIfam" id="TIGR00087">
    <property type="entry name" value="surE"/>
    <property type="match status" value="1"/>
</dbReference>
<dbReference type="RefSeq" id="WP_090218313.1">
    <property type="nucleotide sequence ID" value="NZ_FOYO01000001.1"/>
</dbReference>
<organism evidence="9 10">
    <name type="scientific">Litoreibacter janthinus</name>
    <dbReference type="NCBI Taxonomy" id="670154"/>
    <lineage>
        <taxon>Bacteria</taxon>
        <taxon>Pseudomonadati</taxon>
        <taxon>Pseudomonadota</taxon>
        <taxon>Alphaproteobacteria</taxon>
        <taxon>Rhodobacterales</taxon>
        <taxon>Roseobacteraceae</taxon>
        <taxon>Litoreibacter</taxon>
    </lineage>
</organism>
<keyword evidence="3 7" id="KW-0963">Cytoplasm</keyword>
<keyword evidence="4 7" id="KW-0479">Metal-binding</keyword>
<dbReference type="GO" id="GO:0008254">
    <property type="term" value="F:3'-nucleotidase activity"/>
    <property type="evidence" value="ECO:0007669"/>
    <property type="project" value="TreeGrafter"/>
</dbReference>
<dbReference type="GO" id="GO:0000166">
    <property type="term" value="F:nucleotide binding"/>
    <property type="evidence" value="ECO:0007669"/>
    <property type="project" value="UniProtKB-KW"/>
</dbReference>
<dbReference type="STRING" id="670154.SAMN04488002_2989"/>
<comment type="cofactor">
    <cofactor evidence="7">
        <name>a divalent metal cation</name>
        <dbReference type="ChEBI" id="CHEBI:60240"/>
    </cofactor>
    <text evidence="7">Binds 1 divalent metal cation per subunit.</text>
</comment>
<protein>
    <recommendedName>
        <fullName evidence="7">5'-nucleotidase SurE</fullName>
        <ecNumber evidence="7">3.1.3.5</ecNumber>
    </recommendedName>
    <alternativeName>
        <fullName evidence="7">Nucleoside 5'-monophosphate phosphohydrolase</fullName>
    </alternativeName>
</protein>
<dbReference type="HAMAP" id="MF_00060">
    <property type="entry name" value="SurE"/>
    <property type="match status" value="1"/>
</dbReference>
<evidence type="ECO:0000256" key="6">
    <source>
        <dbReference type="ARBA" id="ARBA00022801"/>
    </source>
</evidence>
<feature type="binding site" evidence="7">
    <location>
        <position position="43"/>
    </location>
    <ligand>
        <name>a divalent metal cation</name>
        <dbReference type="ChEBI" id="CHEBI:60240"/>
    </ligand>
</feature>
<comment type="subcellular location">
    <subcellularLocation>
        <location evidence="7">Cytoplasm</location>
    </subcellularLocation>
</comment>
<feature type="domain" description="Survival protein SurE-like phosphatase/nucleotidase" evidence="8">
    <location>
        <begin position="3"/>
        <end position="194"/>
    </location>
</feature>
<dbReference type="InterPro" id="IPR002828">
    <property type="entry name" value="SurE-like_Pase/nucleotidase"/>
</dbReference>
<evidence type="ECO:0000313" key="9">
    <source>
        <dbReference type="EMBL" id="SFR53617.1"/>
    </source>
</evidence>
<dbReference type="InterPro" id="IPR036523">
    <property type="entry name" value="SurE-like_sf"/>
</dbReference>
<keyword evidence="6 7" id="KW-0378">Hydrolase</keyword>
<dbReference type="InterPro" id="IPR030048">
    <property type="entry name" value="SurE"/>
</dbReference>
<gene>
    <name evidence="7" type="primary">surE</name>
    <name evidence="9" type="ORF">SAMN04488002_2989</name>
</gene>
<dbReference type="PANTHER" id="PTHR30457:SF12">
    <property type="entry name" value="5'_3'-NUCLEOTIDASE SURE"/>
    <property type="match status" value="1"/>
</dbReference>
<evidence type="ECO:0000256" key="4">
    <source>
        <dbReference type="ARBA" id="ARBA00022723"/>
    </source>
</evidence>
<proteinExistence type="inferred from homology"/>
<dbReference type="PANTHER" id="PTHR30457">
    <property type="entry name" value="5'-NUCLEOTIDASE SURE"/>
    <property type="match status" value="1"/>
</dbReference>
<dbReference type="GO" id="GO:0008253">
    <property type="term" value="F:5'-nucleotidase activity"/>
    <property type="evidence" value="ECO:0007669"/>
    <property type="project" value="UniProtKB-UniRule"/>
</dbReference>
<keyword evidence="5 7" id="KW-0547">Nucleotide-binding</keyword>
<dbReference type="OrthoDB" id="9780815at2"/>
<evidence type="ECO:0000256" key="1">
    <source>
        <dbReference type="ARBA" id="ARBA00000815"/>
    </source>
</evidence>
<dbReference type="GO" id="GO:0005737">
    <property type="term" value="C:cytoplasm"/>
    <property type="evidence" value="ECO:0007669"/>
    <property type="project" value="UniProtKB-SubCell"/>
</dbReference>
<evidence type="ECO:0000313" key="10">
    <source>
        <dbReference type="Proteomes" id="UP000199658"/>
    </source>
</evidence>
<accession>A0A1I6HH61</accession>
<dbReference type="EMBL" id="FOYO01000001">
    <property type="protein sequence ID" value="SFR53617.1"/>
    <property type="molecule type" value="Genomic_DNA"/>
</dbReference>
<comment type="catalytic activity">
    <reaction evidence="1 7">
        <text>a ribonucleoside 5'-phosphate + H2O = a ribonucleoside + phosphate</text>
        <dbReference type="Rhea" id="RHEA:12484"/>
        <dbReference type="ChEBI" id="CHEBI:15377"/>
        <dbReference type="ChEBI" id="CHEBI:18254"/>
        <dbReference type="ChEBI" id="CHEBI:43474"/>
        <dbReference type="ChEBI" id="CHEBI:58043"/>
        <dbReference type="EC" id="3.1.3.5"/>
    </reaction>
</comment>
<evidence type="ECO:0000256" key="3">
    <source>
        <dbReference type="ARBA" id="ARBA00022490"/>
    </source>
</evidence>
<dbReference type="NCBIfam" id="NF010541">
    <property type="entry name" value="PRK13931.1"/>
    <property type="match status" value="1"/>
</dbReference>